<sequence>MEHSVMKPAEIASTFAPVLISSDSVMENEAVQVLQSILQNMQRESFLSDSSSTLQSTPMSSPIRQQPGSRNTVAAASSRNTSKVEDIDLDSEDGDSFFENKVKLTETAAYQKMIGSTQMSQSKNEFDDDDNDDDDVSALEKTEGDEDIDEIENEARLTPTSGTSEGKKKSRNLLSSLNYADEEEDKIENKLSSSWRSGHVTSPDESSLISTPSATPRSPAYIPTAMTDTGNQSKSESFAKRSAAFWDGSDLDESDSIALPMATGTIGSTQKTVQEEEEKDDFDFYD</sequence>
<feature type="compositionally biased region" description="Low complexity" evidence="10">
    <location>
        <begin position="48"/>
        <end position="62"/>
    </location>
</feature>
<comment type="function">
    <text evidence="8">Centrosomal protein required for establishing a robust mitotic centrosome architecture that can endure the forces that converge on the centrosomes during spindle formation. Required for stabilizing the expanded pericentriolar material around the centriole.</text>
</comment>
<dbReference type="GeneID" id="102806280"/>
<feature type="compositionally biased region" description="Polar residues" evidence="10">
    <location>
        <begin position="190"/>
        <end position="216"/>
    </location>
</feature>
<evidence type="ECO:0000256" key="7">
    <source>
        <dbReference type="ARBA" id="ARBA00023273"/>
    </source>
</evidence>
<comment type="subcellular location">
    <subcellularLocation>
        <location evidence="1">Cytoplasm</location>
        <location evidence="1">Cytoskeleton</location>
        <location evidence="1">Cilium basal body</location>
    </subcellularLocation>
    <subcellularLocation>
        <location evidence="2">Cytoplasm</location>
        <location evidence="2">Cytoskeleton</location>
        <location evidence="2">Microtubule organizing center</location>
        <location evidence="2">Centrosome</location>
    </subcellularLocation>
</comment>
<keyword evidence="7" id="KW-0966">Cell projection</keyword>
<keyword evidence="11" id="KW-1185">Reference proteome</keyword>
<feature type="compositionally biased region" description="Polar residues" evidence="10">
    <location>
        <begin position="226"/>
        <end position="236"/>
    </location>
</feature>
<dbReference type="PANTHER" id="PTHR16299">
    <property type="entry name" value="CENTROSOMAL PROTEIN KIZUNA"/>
    <property type="match status" value="1"/>
</dbReference>
<evidence type="ECO:0000256" key="9">
    <source>
        <dbReference type="ARBA" id="ARBA00031153"/>
    </source>
</evidence>
<evidence type="ECO:0000313" key="11">
    <source>
        <dbReference type="Proteomes" id="UP000694865"/>
    </source>
</evidence>
<accession>A0ABM0MZ28</accession>
<organism evidence="11 12">
    <name type="scientific">Saccoglossus kowalevskii</name>
    <name type="common">Acorn worm</name>
    <dbReference type="NCBI Taxonomy" id="10224"/>
    <lineage>
        <taxon>Eukaryota</taxon>
        <taxon>Metazoa</taxon>
        <taxon>Hemichordata</taxon>
        <taxon>Enteropneusta</taxon>
        <taxon>Harrimaniidae</taxon>
        <taxon>Saccoglossus</taxon>
    </lineage>
</organism>
<reference evidence="12" key="1">
    <citation type="submission" date="2025-08" db="UniProtKB">
        <authorList>
            <consortium name="RefSeq"/>
        </authorList>
    </citation>
    <scope>IDENTIFICATION</scope>
    <source>
        <tissue evidence="12">Testes</tissue>
    </source>
</reference>
<proteinExistence type="inferred from homology"/>
<feature type="compositionally biased region" description="Acidic residues" evidence="10">
    <location>
        <begin position="126"/>
        <end position="152"/>
    </location>
</feature>
<evidence type="ECO:0000256" key="2">
    <source>
        <dbReference type="ARBA" id="ARBA00004300"/>
    </source>
</evidence>
<feature type="region of interest" description="Disordered" evidence="10">
    <location>
        <begin position="115"/>
        <end position="239"/>
    </location>
</feature>
<dbReference type="InterPro" id="IPR026742">
    <property type="entry name" value="Centrosomal_kizuma"/>
</dbReference>
<feature type="compositionally biased region" description="Polar residues" evidence="10">
    <location>
        <begin position="63"/>
        <end position="81"/>
    </location>
</feature>
<keyword evidence="6" id="KW-0206">Cytoskeleton</keyword>
<comment type="similarity">
    <text evidence="3">Belongs to the kizuna family.</text>
</comment>
<evidence type="ECO:0000256" key="4">
    <source>
        <dbReference type="ARBA" id="ARBA00013872"/>
    </source>
</evidence>
<dbReference type="RefSeq" id="XP_006825269.1">
    <property type="nucleotide sequence ID" value="XM_006825206.1"/>
</dbReference>
<evidence type="ECO:0000256" key="3">
    <source>
        <dbReference type="ARBA" id="ARBA00010767"/>
    </source>
</evidence>
<name>A0ABM0MZ28_SACKO</name>
<dbReference type="PANTHER" id="PTHR16299:SF2">
    <property type="entry name" value="CENTROSOMAL PROTEIN KIZUNA"/>
    <property type="match status" value="1"/>
</dbReference>
<evidence type="ECO:0000256" key="6">
    <source>
        <dbReference type="ARBA" id="ARBA00023212"/>
    </source>
</evidence>
<feature type="compositionally biased region" description="Acidic residues" evidence="10">
    <location>
        <begin position="275"/>
        <end position="286"/>
    </location>
</feature>
<gene>
    <name evidence="12" type="primary">LOC102806280</name>
</gene>
<evidence type="ECO:0000256" key="5">
    <source>
        <dbReference type="ARBA" id="ARBA00022490"/>
    </source>
</evidence>
<evidence type="ECO:0000256" key="1">
    <source>
        <dbReference type="ARBA" id="ARBA00004120"/>
    </source>
</evidence>
<keyword evidence="5" id="KW-0963">Cytoplasm</keyword>
<protein>
    <recommendedName>
        <fullName evidence="4">Centrosomal protein kizuna</fullName>
    </recommendedName>
    <alternativeName>
        <fullName evidence="9">Polo-like kinase 1 substrate 1</fullName>
    </alternativeName>
</protein>
<evidence type="ECO:0000256" key="8">
    <source>
        <dbReference type="ARBA" id="ARBA00024919"/>
    </source>
</evidence>
<feature type="region of interest" description="Disordered" evidence="10">
    <location>
        <begin position="261"/>
        <end position="286"/>
    </location>
</feature>
<feature type="region of interest" description="Disordered" evidence="10">
    <location>
        <begin position="48"/>
        <end position="83"/>
    </location>
</feature>
<dbReference type="Proteomes" id="UP000694865">
    <property type="component" value="Unplaced"/>
</dbReference>
<evidence type="ECO:0000256" key="10">
    <source>
        <dbReference type="SAM" id="MobiDB-lite"/>
    </source>
</evidence>
<evidence type="ECO:0000313" key="12">
    <source>
        <dbReference type="RefSeq" id="XP_006825269.1"/>
    </source>
</evidence>